<comment type="subunit">
    <text evidence="2">Monomer.</text>
</comment>
<evidence type="ECO:0000256" key="3">
    <source>
        <dbReference type="ARBA" id="ARBA00022837"/>
    </source>
</evidence>
<dbReference type="Pfam" id="PF07971">
    <property type="entry name" value="Glyco_hydro_92"/>
    <property type="match status" value="1"/>
</dbReference>
<dbReference type="SUPFAM" id="SSF56988">
    <property type="entry name" value="Anthrax protective antigen"/>
    <property type="match status" value="1"/>
</dbReference>
<dbReference type="NCBIfam" id="TIGR01180">
    <property type="entry name" value="aman2_put"/>
    <property type="match status" value="1"/>
</dbReference>
<dbReference type="PANTHER" id="PTHR12143">
    <property type="entry name" value="PEPTIDE N-GLYCANASE PNGASE -RELATED"/>
    <property type="match status" value="1"/>
</dbReference>
<dbReference type="InterPro" id="IPR005887">
    <property type="entry name" value="GH92_a_mannosidase_put"/>
</dbReference>
<evidence type="ECO:0000256" key="2">
    <source>
        <dbReference type="ARBA" id="ARBA00011245"/>
    </source>
</evidence>
<dbReference type="InterPro" id="IPR014718">
    <property type="entry name" value="GH-type_carb-bd"/>
</dbReference>
<evidence type="ECO:0000313" key="5">
    <source>
        <dbReference type="EMBL" id="RGU57460.1"/>
    </source>
</evidence>
<dbReference type="GO" id="GO:0030246">
    <property type="term" value="F:carbohydrate binding"/>
    <property type="evidence" value="ECO:0007669"/>
    <property type="project" value="InterPro"/>
</dbReference>
<dbReference type="SUPFAM" id="SSF48208">
    <property type="entry name" value="Six-hairpin glycosidases"/>
    <property type="match status" value="1"/>
</dbReference>
<dbReference type="EMBL" id="QRYC01000005">
    <property type="protein sequence ID" value="RGU57460.1"/>
    <property type="molecule type" value="Genomic_DNA"/>
</dbReference>
<dbReference type="GO" id="GO:0000224">
    <property type="term" value="F:peptide-N4-(N-acetyl-beta-glucosaminyl)asparagine amidase activity"/>
    <property type="evidence" value="ECO:0007669"/>
    <property type="project" value="TreeGrafter"/>
</dbReference>
<dbReference type="InterPro" id="IPR050883">
    <property type="entry name" value="PNGase"/>
</dbReference>
<feature type="domain" description="PA14" evidence="4">
    <location>
        <begin position="834"/>
        <end position="957"/>
    </location>
</feature>
<dbReference type="Pfam" id="PF17678">
    <property type="entry name" value="Glyco_hydro_92N"/>
    <property type="match status" value="1"/>
</dbReference>
<dbReference type="InterPro" id="IPR011658">
    <property type="entry name" value="PA14_dom"/>
</dbReference>
<dbReference type="Gene3D" id="2.70.98.10">
    <property type="match status" value="1"/>
</dbReference>
<protein>
    <submittedName>
        <fullName evidence="5">Alpha-mannosidase</fullName>
    </submittedName>
</protein>
<dbReference type="SMART" id="SM00758">
    <property type="entry name" value="PA14"/>
    <property type="match status" value="1"/>
</dbReference>
<reference evidence="5 6" key="1">
    <citation type="submission" date="2018-08" db="EMBL/GenBank/DDBJ databases">
        <title>A genome reference for cultivated species of the human gut microbiota.</title>
        <authorList>
            <person name="Zou Y."/>
            <person name="Xue W."/>
            <person name="Luo G."/>
        </authorList>
    </citation>
    <scope>NUCLEOTIDE SEQUENCE [LARGE SCALE GENOMIC DNA]</scope>
    <source>
        <strain evidence="5 6">AF16-14</strain>
    </source>
</reference>
<accession>A0A412TV23</accession>
<dbReference type="InterPro" id="IPR008928">
    <property type="entry name" value="6-hairpin_glycosidase_sf"/>
</dbReference>
<dbReference type="Gene3D" id="1.20.1050.60">
    <property type="entry name" value="alpha-1,2-mannosidase"/>
    <property type="match status" value="1"/>
</dbReference>
<organism evidence="5 6">
    <name type="scientific">Odoribacter splanchnicus</name>
    <dbReference type="NCBI Taxonomy" id="28118"/>
    <lineage>
        <taxon>Bacteria</taxon>
        <taxon>Pseudomonadati</taxon>
        <taxon>Bacteroidota</taxon>
        <taxon>Bacteroidia</taxon>
        <taxon>Bacteroidales</taxon>
        <taxon>Odoribacteraceae</taxon>
        <taxon>Odoribacter</taxon>
    </lineage>
</organism>
<evidence type="ECO:0000259" key="4">
    <source>
        <dbReference type="PROSITE" id="PS51820"/>
    </source>
</evidence>
<dbReference type="Proteomes" id="UP000284243">
    <property type="component" value="Unassembled WGS sequence"/>
</dbReference>
<dbReference type="GO" id="GO:0006516">
    <property type="term" value="P:glycoprotein catabolic process"/>
    <property type="evidence" value="ECO:0007669"/>
    <property type="project" value="TreeGrafter"/>
</dbReference>
<dbReference type="RefSeq" id="WP_118160120.1">
    <property type="nucleotide sequence ID" value="NZ_QRYC01000005.1"/>
</dbReference>
<gene>
    <name evidence="5" type="ORF">DWW57_05725</name>
</gene>
<dbReference type="Gene3D" id="3.30.2080.10">
    <property type="entry name" value="GH92 mannosidase domain"/>
    <property type="match status" value="1"/>
</dbReference>
<dbReference type="Pfam" id="PF07691">
    <property type="entry name" value="PA14"/>
    <property type="match status" value="1"/>
</dbReference>
<dbReference type="FunFam" id="1.20.1050.60:FF:000001">
    <property type="entry name" value="Putative alpha-1,2-mannosidase"/>
    <property type="match status" value="1"/>
</dbReference>
<dbReference type="FunFam" id="3.30.2080.10:FF:000001">
    <property type="entry name" value="Alpha-1,2-mannosidase subfamily"/>
    <property type="match status" value="1"/>
</dbReference>
<dbReference type="InterPro" id="IPR041371">
    <property type="entry name" value="GH92_N"/>
</dbReference>
<proteinExistence type="predicted"/>
<keyword evidence="3" id="KW-0106">Calcium</keyword>
<dbReference type="PROSITE" id="PS51820">
    <property type="entry name" value="PA14"/>
    <property type="match status" value="1"/>
</dbReference>
<evidence type="ECO:0000256" key="1">
    <source>
        <dbReference type="ARBA" id="ARBA00001913"/>
    </source>
</evidence>
<dbReference type="InterPro" id="IPR012939">
    <property type="entry name" value="Glyco_hydro_92"/>
</dbReference>
<dbReference type="InterPro" id="IPR059177">
    <property type="entry name" value="GH29D-like_dom"/>
</dbReference>
<dbReference type="GO" id="GO:0005975">
    <property type="term" value="P:carbohydrate metabolic process"/>
    <property type="evidence" value="ECO:0007669"/>
    <property type="project" value="InterPro"/>
</dbReference>
<dbReference type="GO" id="GO:0005829">
    <property type="term" value="C:cytosol"/>
    <property type="evidence" value="ECO:0007669"/>
    <property type="project" value="TreeGrafter"/>
</dbReference>
<dbReference type="AlphaFoldDB" id="A0A412TV23"/>
<sequence>MNKLVFCVIITSLIFGCSLQKGRLAREVNPFVGTGFHGHTYPGATVPFGAVQLSPDTRKNDWDACAGYHYSDSLISGFSHTHLSGTGCIDFGDILVYPASRTLDPEQGGNWLSPLPFSHRQEWASPGYYKVMLPTEGIQAELTATPYTGVHRYRFTRTGEVSVVIDLAHSLTSETIQTAYLEQTAPDEISGMRNTSAWVNNQHIYFAARFSRPIETLTWVKEGKVCRGTVRIDGEKLQAVATFHVKAGETIELQVGVSAVSVENARQNREHDLIGQDFEAVCKKADKAWQSQLSGIRIKGGSPEERVNFYTALYHSSVVPNRINDVNGEYRRHDMGIGRTGKGKNRYSTLSLWDTFRAWHPMMTLLDTALVADIVRSALDIYEITGELPVWPLASGETGTMIGYHSVSVIADAWMKGIRGFDGGKALEAMVRSAEKNTKGADYYIREGYIPANFRKESVSCLLEFAYDDWCISRMAEALGEQDIAGRFARRARNYIHVFDGSCRFFRGKRSDGNWETPFNPYEAGRSYTEASAWQYRFFVPHDVNGMIQLFGGEKQFLQDLDSLFSTISMVETSLSDITGLIGQYAQGNEPSHHMAYLYSYAGQPWKTQAMVRRILKEMYRNTPEGLCGNEDCGQMSAWYILSSLGFYPVCPGSNEFVFTSPLFPQATLKLANGKTLVVKANEPEKNIYIDKVWLNGKEIDRNFITYAELMQGGELRFQLSAEPNLQRGIFSGSFPYSMSKGKQVSIPYVSEDLYLFEEEMTFKLGSTTSDTEIRYTLDGKEPDRTSPLYRDSVQVNHSCILKARGFKTGYAPSELLTLQVEKAVYRPASQIQDTGKGIRFRYYEGKFSCVSDLEKTQPLDSGYVSAIRIDRAPADDHFGYIWEGWIYIPETGIYEFETRSDDGSVLYIGSQKVVDNDYSHGAVSASGRIALEQGYHPYKLLYFEDYEGQLLEWNWK</sequence>
<dbReference type="InterPro" id="IPR037524">
    <property type="entry name" value="PA14/GLEYA"/>
</dbReference>
<dbReference type="Gene3D" id="1.20.1610.10">
    <property type="entry name" value="alpha-1,2-mannosidases domains"/>
    <property type="match status" value="1"/>
</dbReference>
<evidence type="ECO:0000313" key="6">
    <source>
        <dbReference type="Proteomes" id="UP000284243"/>
    </source>
</evidence>
<comment type="caution">
    <text evidence="5">The sequence shown here is derived from an EMBL/GenBank/DDBJ whole genome shotgun (WGS) entry which is preliminary data.</text>
</comment>
<dbReference type="PANTHER" id="PTHR12143:SF39">
    <property type="entry name" value="SECRETED PROTEIN"/>
    <property type="match status" value="1"/>
</dbReference>
<comment type="cofactor">
    <cofactor evidence="1">
        <name>Ca(2+)</name>
        <dbReference type="ChEBI" id="CHEBI:29108"/>
    </cofactor>
</comment>
<dbReference type="Pfam" id="PF13290">
    <property type="entry name" value="CHB_HEX_C_1"/>
    <property type="match status" value="1"/>
</dbReference>
<dbReference type="PROSITE" id="PS51257">
    <property type="entry name" value="PROKAR_LIPOPROTEIN"/>
    <property type="match status" value="1"/>
</dbReference>
<dbReference type="Gene3D" id="3.90.182.10">
    <property type="entry name" value="Toxin - Anthrax Protective Antigen,domain 1"/>
    <property type="match status" value="1"/>
</dbReference>
<name>A0A412TV23_9BACT</name>